<dbReference type="RefSeq" id="WP_344741262.1">
    <property type="nucleotide sequence ID" value="NZ_BAABAY010000002.1"/>
</dbReference>
<sequence length="408" mass="46811">MKYFAIIFVLLFIGCSKNKTSKYSFPPEWEPHEAVWTDYATENSYPTSYNDRLKVIATLSKYVKTKVVYDNDSLKSSALGKLDSLGAKWTNVEFIKTDFPMNWVRDPGPIFATNGKQLRLIDFKWSSYGDAYPAFTEYDKPRGDADNKLALDMGIDIDSTGIYLEGGGIDVSHNTVMAYRAMADQRNPNKSLKEVEKTILKALNKKQMIWLDEFPLIDKPQHKIDNIFGNGANGHIDVSTRFLNDSTIVATVISERDKNKSILQQEDYRIYQSNLEQLKKARQPNGKPYIIVTIEAPDYSLYYYPSVIDQSYLDRQREETKEKFKAGDSIRFVPCLEYANFLITNGAVICSKTWKEGMPESEKIKDERLQTILRKYFPDRDIVPLDVLEISWGGGGIHCRTQQEPKLE</sequence>
<dbReference type="SUPFAM" id="SSF55909">
    <property type="entry name" value="Pentein"/>
    <property type="match status" value="1"/>
</dbReference>
<name>A0ABW7MYV4_9FLAO</name>
<keyword evidence="1" id="KW-0378">Hydrolase</keyword>
<dbReference type="PANTHER" id="PTHR31377">
    <property type="entry name" value="AGMATINE DEIMINASE-RELATED"/>
    <property type="match status" value="1"/>
</dbReference>
<evidence type="ECO:0000313" key="2">
    <source>
        <dbReference type="EMBL" id="MFH6772014.1"/>
    </source>
</evidence>
<accession>A0ABW7MYV4</accession>
<organism evidence="2 3">
    <name type="scientific">Gaetbulibacter aestuarii</name>
    <dbReference type="NCBI Taxonomy" id="1502358"/>
    <lineage>
        <taxon>Bacteria</taxon>
        <taxon>Pseudomonadati</taxon>
        <taxon>Bacteroidota</taxon>
        <taxon>Flavobacteriia</taxon>
        <taxon>Flavobacteriales</taxon>
        <taxon>Flavobacteriaceae</taxon>
        <taxon>Gaetbulibacter</taxon>
    </lineage>
</organism>
<dbReference type="InterPro" id="IPR007466">
    <property type="entry name" value="Peptidyl-Arg-deiminase_porph"/>
</dbReference>
<gene>
    <name evidence="2" type="ORF">V8G58_08720</name>
</gene>
<evidence type="ECO:0000313" key="3">
    <source>
        <dbReference type="Proteomes" id="UP001610100"/>
    </source>
</evidence>
<keyword evidence="3" id="KW-1185">Reference proteome</keyword>
<protein>
    <submittedName>
        <fullName evidence="2">Agmatine deiminase family protein</fullName>
    </submittedName>
</protein>
<proteinExistence type="predicted"/>
<evidence type="ECO:0000256" key="1">
    <source>
        <dbReference type="ARBA" id="ARBA00022801"/>
    </source>
</evidence>
<dbReference type="EMBL" id="JBAWKB010000002">
    <property type="protein sequence ID" value="MFH6772014.1"/>
    <property type="molecule type" value="Genomic_DNA"/>
</dbReference>
<reference evidence="2 3" key="1">
    <citation type="submission" date="2024-02" db="EMBL/GenBank/DDBJ databases">
        <title>A Gaetbulibacter species isolated from tidal flats and genomic insights of their niches.</title>
        <authorList>
            <person name="Ye Y."/>
        </authorList>
    </citation>
    <scope>NUCLEOTIDE SEQUENCE [LARGE SCALE GENOMIC DNA]</scope>
    <source>
        <strain evidence="2 3">KYW382</strain>
    </source>
</reference>
<dbReference type="Proteomes" id="UP001610100">
    <property type="component" value="Unassembled WGS sequence"/>
</dbReference>
<dbReference type="PANTHER" id="PTHR31377:SF0">
    <property type="entry name" value="AGMATINE DEIMINASE-RELATED"/>
    <property type="match status" value="1"/>
</dbReference>
<dbReference type="Pfam" id="PF04371">
    <property type="entry name" value="PAD_porph"/>
    <property type="match status" value="1"/>
</dbReference>
<dbReference type="PROSITE" id="PS51257">
    <property type="entry name" value="PROKAR_LIPOPROTEIN"/>
    <property type="match status" value="1"/>
</dbReference>
<dbReference type="Gene3D" id="3.75.10.10">
    <property type="entry name" value="L-arginine/glycine Amidinotransferase, Chain A"/>
    <property type="match status" value="1"/>
</dbReference>
<comment type="caution">
    <text evidence="2">The sequence shown here is derived from an EMBL/GenBank/DDBJ whole genome shotgun (WGS) entry which is preliminary data.</text>
</comment>